<evidence type="ECO:0000313" key="1">
    <source>
        <dbReference type="EMBL" id="VDM55872.1"/>
    </source>
</evidence>
<organism evidence="3">
    <name type="scientific">Angiostrongylus costaricensis</name>
    <name type="common">Nematode worm</name>
    <dbReference type="NCBI Taxonomy" id="334426"/>
    <lineage>
        <taxon>Eukaryota</taxon>
        <taxon>Metazoa</taxon>
        <taxon>Ecdysozoa</taxon>
        <taxon>Nematoda</taxon>
        <taxon>Chromadorea</taxon>
        <taxon>Rhabditida</taxon>
        <taxon>Rhabditina</taxon>
        <taxon>Rhabditomorpha</taxon>
        <taxon>Strongyloidea</taxon>
        <taxon>Metastrongylidae</taxon>
        <taxon>Angiostrongylus</taxon>
    </lineage>
</organism>
<evidence type="ECO:0000313" key="3">
    <source>
        <dbReference type="WBParaSite" id="ACOC_0000428601-mRNA-1"/>
    </source>
</evidence>
<sequence>MTPKTRRPSLLLQMKCVPKFGRIIVKRTKMLKRHGKVKTTSKPRPVSADFLRINDCWKENGERDGTRHSVDGRVAPDDKAKVSAALVV</sequence>
<dbReference type="AlphaFoldDB" id="A0A0R3PIT4"/>
<accession>A0A0R3PIT4</accession>
<name>A0A0R3PIT4_ANGCS</name>
<gene>
    <name evidence="1" type="ORF">ACOC_LOCUS4287</name>
</gene>
<dbReference type="EMBL" id="UYYA01003810">
    <property type="protein sequence ID" value="VDM55872.1"/>
    <property type="molecule type" value="Genomic_DNA"/>
</dbReference>
<keyword evidence="2" id="KW-1185">Reference proteome</keyword>
<dbReference type="Proteomes" id="UP000267027">
    <property type="component" value="Unassembled WGS sequence"/>
</dbReference>
<reference evidence="3" key="1">
    <citation type="submission" date="2017-02" db="UniProtKB">
        <authorList>
            <consortium name="WormBaseParasite"/>
        </authorList>
    </citation>
    <scope>IDENTIFICATION</scope>
</reference>
<proteinExistence type="predicted"/>
<dbReference type="WBParaSite" id="ACOC_0000428601-mRNA-1">
    <property type="protein sequence ID" value="ACOC_0000428601-mRNA-1"/>
    <property type="gene ID" value="ACOC_0000428601"/>
</dbReference>
<protein>
    <submittedName>
        <fullName evidence="3">40S ribosomal protein S30</fullName>
    </submittedName>
</protein>
<evidence type="ECO:0000313" key="2">
    <source>
        <dbReference type="Proteomes" id="UP000267027"/>
    </source>
</evidence>
<reference evidence="1 2" key="2">
    <citation type="submission" date="2018-11" db="EMBL/GenBank/DDBJ databases">
        <authorList>
            <consortium name="Pathogen Informatics"/>
        </authorList>
    </citation>
    <scope>NUCLEOTIDE SEQUENCE [LARGE SCALE GENOMIC DNA]</scope>
    <source>
        <strain evidence="1 2">Costa Rica</strain>
    </source>
</reference>